<feature type="non-terminal residue" evidence="1">
    <location>
        <position position="785"/>
    </location>
</feature>
<proteinExistence type="predicted"/>
<gene>
    <name evidence="1" type="ORF">F6J89_20195</name>
</gene>
<dbReference type="AlphaFoldDB" id="A0A6B3NE40"/>
<evidence type="ECO:0000313" key="1">
    <source>
        <dbReference type="EMBL" id="NER29873.1"/>
    </source>
</evidence>
<name>A0A6B3NE40_9CYAN</name>
<comment type="caution">
    <text evidence="1">The sequence shown here is derived from an EMBL/GenBank/DDBJ whole genome shotgun (WGS) entry which is preliminary data.</text>
</comment>
<organism evidence="1">
    <name type="scientific">Symploca sp. SIO1C4</name>
    <dbReference type="NCBI Taxonomy" id="2607765"/>
    <lineage>
        <taxon>Bacteria</taxon>
        <taxon>Bacillati</taxon>
        <taxon>Cyanobacteriota</taxon>
        <taxon>Cyanophyceae</taxon>
        <taxon>Coleofasciculales</taxon>
        <taxon>Coleofasciculaceae</taxon>
        <taxon>Symploca</taxon>
    </lineage>
</organism>
<dbReference type="EMBL" id="JAAHFQ010000445">
    <property type="protein sequence ID" value="NER29873.1"/>
    <property type="molecule type" value="Genomic_DNA"/>
</dbReference>
<reference evidence="1" key="1">
    <citation type="submission" date="2019-11" db="EMBL/GenBank/DDBJ databases">
        <title>Genomic insights into an expanded diversity of filamentous marine cyanobacteria reveals the extraordinary biosynthetic potential of Moorea and Okeania.</title>
        <authorList>
            <person name="Ferreira Leao T."/>
            <person name="Wang M."/>
            <person name="Moss N."/>
            <person name="Da Silva R."/>
            <person name="Sanders J."/>
            <person name="Nurk S."/>
            <person name="Gurevich A."/>
            <person name="Humphrey G."/>
            <person name="Reher R."/>
            <person name="Zhu Q."/>
            <person name="Belda-Ferre P."/>
            <person name="Glukhov E."/>
            <person name="Rex R."/>
            <person name="Dorrestein P.C."/>
            <person name="Knight R."/>
            <person name="Pevzner P."/>
            <person name="Gerwick W.H."/>
            <person name="Gerwick L."/>
        </authorList>
    </citation>
    <scope>NUCLEOTIDE SEQUENCE</scope>
    <source>
        <strain evidence="1">SIO1C4</strain>
    </source>
</reference>
<sequence length="785" mass="85077">MTAIVQRKTSVSFGVVTELTVANETVNLILEKIQDRNVTVYRGGMITGQRLLVVALLEELIPELDAPDSIQNLAITQLAVELRPDKGSFAFNAAIENAWSITLDSGPTLAIKQLALSVLSVKPPAATNGNTTNGNTAEALSQQRKLAFEGLFELFGGEFALRVAHQFSSTTDGKVASQWGFSATASNISITEVIKAFGFSQDDEYGLGDLVVSLAFTLQQTRYKDNNSQIIESNYTFRGELLWDTGIELVPDEQTLEIEAAIQITKISSNKAGAEQSALQGMMAGTVRASIPFFDTLQLSVIYTFTQTSSTSSSSGSSQALAKRTGELIFQLQISTLSLSAVYTNVNNRKLLRFSVSLVSGKNPTIGDLIAYIVSLYDPSITDFELDPPWDEFAKQEIALNKFTVEVDLTEKSVTISYKATVNVLIAKVSNLGLSYQFGTSSSQVNSQRNQARTASNKKVAIAVDLNIPGQAKQRVQWDPVNENPPAVPGTKAPIFDLKFLALGQRVAFAPEIVQQARTIEQFTNVMRQTLVPLPPIKRRQNPLTALQQSLPSAVSSDPTQPISFSGQPIIFSAESGWLIGAQFSILGAFELSVIFNDPFIYGLRITLSGPLVEAFAGLEFEILYRRISDTVGVYRTELVLPDAMRYLQFGAVSITLPVVAIEIYTNGDFGIDVGFPWSGDFSRSIAVNVGIFLGVGGFYFNKLSAETATSVPAITNGTFNPVLEFGIGLKVGLGKIIKKGPLRAEMSITIHGILQGVFATFNPTDTSQNKVTYYKVQGVVGIFG</sequence>
<accession>A0A6B3NE40</accession>
<protein>
    <submittedName>
        <fullName evidence="1">Uncharacterized protein</fullName>
    </submittedName>
</protein>